<sequence length="135" mass="15175">MIPRANSNTNREPKIVQQSAPVNIPDWSKIYGKNSKKTSKNASWLDDDDHHDDGVMKGSWDSDEDDDEDYDGNMIPPHEWIANKTARSQISAFSVCEGAGRTLKGLIAGVFIQNGQIPKIKLMINNRLELITFFN</sequence>
<feature type="region of interest" description="Disordered" evidence="2">
    <location>
        <begin position="1"/>
        <end position="76"/>
    </location>
</feature>
<name>A0A5J5A7U9_9ASTE</name>
<evidence type="ECO:0000256" key="2">
    <source>
        <dbReference type="SAM" id="MobiDB-lite"/>
    </source>
</evidence>
<comment type="similarity">
    <text evidence="1">Belongs to the senescence regulator S40 family.</text>
</comment>
<evidence type="ECO:0000313" key="4">
    <source>
        <dbReference type="Proteomes" id="UP000325577"/>
    </source>
</evidence>
<gene>
    <name evidence="3" type="ORF">F0562_008788</name>
</gene>
<feature type="compositionally biased region" description="Polar residues" evidence="2">
    <location>
        <begin position="1"/>
        <end position="21"/>
    </location>
</feature>
<dbReference type="GO" id="GO:0010150">
    <property type="term" value="P:leaf senescence"/>
    <property type="evidence" value="ECO:0007669"/>
    <property type="project" value="UniProtKB-ARBA"/>
</dbReference>
<feature type="compositionally biased region" description="Acidic residues" evidence="2">
    <location>
        <begin position="61"/>
        <end position="71"/>
    </location>
</feature>
<dbReference type="OrthoDB" id="1917735at2759"/>
<dbReference type="PANTHER" id="PTHR33083:SF103">
    <property type="entry name" value="SENESCENCE REGULATOR"/>
    <property type="match status" value="1"/>
</dbReference>
<protein>
    <submittedName>
        <fullName evidence="3">Uncharacterized protein</fullName>
    </submittedName>
</protein>
<accession>A0A5J5A7U9</accession>
<dbReference type="EMBL" id="CM018046">
    <property type="protein sequence ID" value="KAA8526983.1"/>
    <property type="molecule type" value="Genomic_DNA"/>
</dbReference>
<evidence type="ECO:0000256" key="1">
    <source>
        <dbReference type="ARBA" id="ARBA00034773"/>
    </source>
</evidence>
<reference evidence="3 4" key="1">
    <citation type="submission" date="2019-09" db="EMBL/GenBank/DDBJ databases">
        <title>A chromosome-level genome assembly of the Chinese tupelo Nyssa sinensis.</title>
        <authorList>
            <person name="Yang X."/>
            <person name="Kang M."/>
            <person name="Yang Y."/>
            <person name="Xiong H."/>
            <person name="Wang M."/>
            <person name="Zhang Z."/>
            <person name="Wang Z."/>
            <person name="Wu H."/>
            <person name="Ma T."/>
            <person name="Liu J."/>
            <person name="Xi Z."/>
        </authorList>
    </citation>
    <scope>NUCLEOTIDE SEQUENCE [LARGE SCALE GENOMIC DNA]</scope>
    <source>
        <strain evidence="3">J267</strain>
        <tissue evidence="3">Leaf</tissue>
    </source>
</reference>
<dbReference type="PANTHER" id="PTHR33083">
    <property type="entry name" value="EXPRESSED PROTEIN"/>
    <property type="match status" value="1"/>
</dbReference>
<dbReference type="Pfam" id="PF04520">
    <property type="entry name" value="Senescence_reg"/>
    <property type="match status" value="1"/>
</dbReference>
<evidence type="ECO:0000313" key="3">
    <source>
        <dbReference type="EMBL" id="KAA8526983.1"/>
    </source>
</evidence>
<proteinExistence type="inferred from homology"/>
<keyword evidence="4" id="KW-1185">Reference proteome</keyword>
<dbReference type="AlphaFoldDB" id="A0A5J5A7U9"/>
<dbReference type="Proteomes" id="UP000325577">
    <property type="component" value="Linkage Group LG3"/>
</dbReference>
<organism evidence="3 4">
    <name type="scientific">Nyssa sinensis</name>
    <dbReference type="NCBI Taxonomy" id="561372"/>
    <lineage>
        <taxon>Eukaryota</taxon>
        <taxon>Viridiplantae</taxon>
        <taxon>Streptophyta</taxon>
        <taxon>Embryophyta</taxon>
        <taxon>Tracheophyta</taxon>
        <taxon>Spermatophyta</taxon>
        <taxon>Magnoliopsida</taxon>
        <taxon>eudicotyledons</taxon>
        <taxon>Gunneridae</taxon>
        <taxon>Pentapetalae</taxon>
        <taxon>asterids</taxon>
        <taxon>Cornales</taxon>
        <taxon>Nyssaceae</taxon>
        <taxon>Nyssa</taxon>
    </lineage>
</organism>
<dbReference type="InterPro" id="IPR007608">
    <property type="entry name" value="Senescence_reg_S40"/>
</dbReference>